<reference evidence="2 3" key="1">
    <citation type="journal article" date="2023" name="Arcadia Sci">
        <title>De novo assembly of a long-read Amblyomma americanum tick genome.</title>
        <authorList>
            <person name="Chou S."/>
            <person name="Poskanzer K.E."/>
            <person name="Rollins M."/>
            <person name="Thuy-Boun P.S."/>
        </authorList>
    </citation>
    <scope>NUCLEOTIDE SEQUENCE [LARGE SCALE GENOMIC DNA]</scope>
    <source>
        <strain evidence="2">F_SG_1</strain>
        <tissue evidence="2">Salivary glands</tissue>
    </source>
</reference>
<evidence type="ECO:0000256" key="1">
    <source>
        <dbReference type="SAM" id="MobiDB-lite"/>
    </source>
</evidence>
<feature type="compositionally biased region" description="Low complexity" evidence="1">
    <location>
        <begin position="111"/>
        <end position="124"/>
    </location>
</feature>
<sequence>MDSGRYSSATESTDEDTRGRKKAPQPPSSPQYSEGGHSSSASQGSGTGKNHSPPLGPGAEVEDFDSFDEDLLLDALLQEAALHNLRPMPGVAEVHPVVATKESHRDDRSDASSPASTVSLPSSVIVSDSGYLADEDPTPESEQDNMSEVQRRLVTVLGMLREGKNIESHETCPEHCFCPRSTQYIQTAREAISLSAFLAYHGEPLPRNSPIEDPEIAMLLEILLRHREGRDTNEGGNGSA</sequence>
<organism evidence="2 3">
    <name type="scientific">Amblyomma americanum</name>
    <name type="common">Lone star tick</name>
    <dbReference type="NCBI Taxonomy" id="6943"/>
    <lineage>
        <taxon>Eukaryota</taxon>
        <taxon>Metazoa</taxon>
        <taxon>Ecdysozoa</taxon>
        <taxon>Arthropoda</taxon>
        <taxon>Chelicerata</taxon>
        <taxon>Arachnida</taxon>
        <taxon>Acari</taxon>
        <taxon>Parasitiformes</taxon>
        <taxon>Ixodida</taxon>
        <taxon>Ixodoidea</taxon>
        <taxon>Ixodidae</taxon>
        <taxon>Amblyomminae</taxon>
        <taxon>Amblyomma</taxon>
    </lineage>
</organism>
<protein>
    <submittedName>
        <fullName evidence="2">Uncharacterized protein</fullName>
    </submittedName>
</protein>
<accession>A0AAQ4DT45</accession>
<dbReference type="AlphaFoldDB" id="A0AAQ4DT45"/>
<dbReference type="EMBL" id="JARKHS020027206">
    <property type="protein sequence ID" value="KAK8765635.1"/>
    <property type="molecule type" value="Genomic_DNA"/>
</dbReference>
<gene>
    <name evidence="2" type="ORF">V5799_031756</name>
</gene>
<keyword evidence="3" id="KW-1185">Reference proteome</keyword>
<feature type="compositionally biased region" description="Basic and acidic residues" evidence="1">
    <location>
        <begin position="101"/>
        <end position="110"/>
    </location>
</feature>
<evidence type="ECO:0000313" key="2">
    <source>
        <dbReference type="EMBL" id="KAK8765635.1"/>
    </source>
</evidence>
<feature type="compositionally biased region" description="Acidic residues" evidence="1">
    <location>
        <begin position="133"/>
        <end position="145"/>
    </location>
</feature>
<evidence type="ECO:0000313" key="3">
    <source>
        <dbReference type="Proteomes" id="UP001321473"/>
    </source>
</evidence>
<feature type="region of interest" description="Disordered" evidence="1">
    <location>
        <begin position="100"/>
        <end position="147"/>
    </location>
</feature>
<name>A0AAQ4DT45_AMBAM</name>
<comment type="caution">
    <text evidence="2">The sequence shown here is derived from an EMBL/GenBank/DDBJ whole genome shotgun (WGS) entry which is preliminary data.</text>
</comment>
<feature type="compositionally biased region" description="Low complexity" evidence="1">
    <location>
        <begin position="33"/>
        <end position="44"/>
    </location>
</feature>
<feature type="region of interest" description="Disordered" evidence="1">
    <location>
        <begin position="1"/>
        <end position="63"/>
    </location>
</feature>
<feature type="compositionally biased region" description="Polar residues" evidence="1">
    <location>
        <begin position="1"/>
        <end position="11"/>
    </location>
</feature>
<proteinExistence type="predicted"/>
<dbReference type="Proteomes" id="UP001321473">
    <property type="component" value="Unassembled WGS sequence"/>
</dbReference>